<sequence>TRSERGGGEGRSEIGAETGGDMGKRDVREGQVTGEGREKVERGQSFKGKESNIVEKKESNVERERNGLHEGAIPACHRV</sequence>
<reference evidence="2" key="1">
    <citation type="submission" date="2014-05" db="EMBL/GenBank/DDBJ databases">
        <title>The transcriptome of the halophilic microalga Tetraselmis sp. GSL018 isolated from the Great Salt Lake, Utah.</title>
        <authorList>
            <person name="Jinkerson R.E."/>
            <person name="D'Adamo S."/>
            <person name="Posewitz M.C."/>
        </authorList>
    </citation>
    <scope>NUCLEOTIDE SEQUENCE</scope>
    <source>
        <strain evidence="2">GSL018</strain>
    </source>
</reference>
<evidence type="ECO:0000313" key="2">
    <source>
        <dbReference type="EMBL" id="JAC74433.1"/>
    </source>
</evidence>
<feature type="non-terminal residue" evidence="2">
    <location>
        <position position="1"/>
    </location>
</feature>
<feature type="compositionally biased region" description="Basic and acidic residues" evidence="1">
    <location>
        <begin position="1"/>
        <end position="14"/>
    </location>
</feature>
<proteinExistence type="predicted"/>
<feature type="compositionally biased region" description="Basic and acidic residues" evidence="1">
    <location>
        <begin position="22"/>
        <end position="68"/>
    </location>
</feature>
<feature type="region of interest" description="Disordered" evidence="1">
    <location>
        <begin position="1"/>
        <end position="79"/>
    </location>
</feature>
<organism evidence="2">
    <name type="scientific">Tetraselmis sp. GSL018</name>
    <dbReference type="NCBI Taxonomy" id="582737"/>
    <lineage>
        <taxon>Eukaryota</taxon>
        <taxon>Viridiplantae</taxon>
        <taxon>Chlorophyta</taxon>
        <taxon>core chlorophytes</taxon>
        <taxon>Chlorodendrophyceae</taxon>
        <taxon>Chlorodendrales</taxon>
        <taxon>Chlorodendraceae</taxon>
        <taxon>Tetraselmis</taxon>
    </lineage>
</organism>
<evidence type="ECO:0000256" key="1">
    <source>
        <dbReference type="SAM" id="MobiDB-lite"/>
    </source>
</evidence>
<dbReference type="AlphaFoldDB" id="A0A061RR47"/>
<protein>
    <submittedName>
        <fullName evidence="2">Uncharacterized protein</fullName>
    </submittedName>
</protein>
<name>A0A061RR47_9CHLO</name>
<gene>
    <name evidence="2" type="ORF">TSPGSL018_25954</name>
</gene>
<dbReference type="EMBL" id="GBEZ01011343">
    <property type="protein sequence ID" value="JAC74433.1"/>
    <property type="molecule type" value="Transcribed_RNA"/>
</dbReference>
<accession>A0A061RR47</accession>